<dbReference type="EMBL" id="KT454971">
    <property type="protein sequence ID" value="ALI59274.1"/>
    <property type="molecule type" value="Genomic_DNA"/>
</dbReference>
<accession>A0A0P0AK47</accession>
<sequence>MSNAAIQSGMATLPNAARLVAFYLSRDRALGLLNPQRLPAHVMAVLQGHDIAMSSAILSNAVGSYLLQTIAIGKVKTLPQLSFEGELKVGTPFIYNGHFTGKGFGAANKTPALSLTEKLDEPLAGKKLLFEFSKNGLVNDTAYTRMSGSTRLFAFGYISEIDDTTIRAVPYVVGDLVADNHVIASPFVSTLELRPEEIKQFGGMDETWFPSKAEFQRMTMVSELTVKELICRLLGEHSVPSDWGGEESDVLSANLVVDGRRHTGAFLLKGPARFHPMKPTDLGKNGDQLYRLFNIPAQIYVVQHCHEIGAAVRKQAEAFALARSFIAPCQIVFIDGLATARLLRAHGLWPAATMTSRKGKTV</sequence>
<organism evidence="1">
    <name type="scientific">Pseudomonas aeruginosa</name>
    <dbReference type="NCBI Taxonomy" id="287"/>
    <lineage>
        <taxon>Bacteria</taxon>
        <taxon>Pseudomonadati</taxon>
        <taxon>Pseudomonadota</taxon>
        <taxon>Gammaproteobacteria</taxon>
        <taxon>Pseudomonadales</taxon>
        <taxon>Pseudomonadaceae</taxon>
        <taxon>Pseudomonas</taxon>
    </lineage>
</organism>
<protein>
    <submittedName>
        <fullName evidence="1">Uncharacterized protein</fullName>
    </submittedName>
</protein>
<proteinExistence type="predicted"/>
<reference evidence="1" key="1">
    <citation type="submission" date="2015-08" db="EMBL/GenBank/DDBJ databases">
        <title>Pseudomonas aeruginosa strain CCBH4851 chromosome region.</title>
        <authorList>
            <person name="Silveira M.C."/>
            <person name="Carvalho-Assef A.P.D."/>
            <person name="Albano R.M."/>
        </authorList>
    </citation>
    <scope>NUCLEOTIDE SEQUENCE</scope>
    <source>
        <strain evidence="1">CCBH4851</strain>
    </source>
</reference>
<name>A0A0P0AK47_PSEAI</name>
<gene>
    <name evidence="1" type="ORF">CCBH4851_00574</name>
</gene>
<evidence type="ECO:0000313" key="1">
    <source>
        <dbReference type="EMBL" id="ALI59274.1"/>
    </source>
</evidence>
<dbReference type="RefSeq" id="WP_226342880.1">
    <property type="nucleotide sequence ID" value="NZ_CBDDSE010000001.1"/>
</dbReference>
<dbReference type="AlphaFoldDB" id="A0A0P0AK47"/>